<protein>
    <submittedName>
        <fullName evidence="1">Uncharacterized protein</fullName>
    </submittedName>
</protein>
<organism evidence="1">
    <name type="scientific">Oryza meridionalis</name>
    <dbReference type="NCBI Taxonomy" id="40149"/>
    <lineage>
        <taxon>Eukaryota</taxon>
        <taxon>Viridiplantae</taxon>
        <taxon>Streptophyta</taxon>
        <taxon>Embryophyta</taxon>
        <taxon>Tracheophyta</taxon>
        <taxon>Spermatophyta</taxon>
        <taxon>Magnoliopsida</taxon>
        <taxon>Liliopsida</taxon>
        <taxon>Poales</taxon>
        <taxon>Poaceae</taxon>
        <taxon>BOP clade</taxon>
        <taxon>Oryzoideae</taxon>
        <taxon>Oryzeae</taxon>
        <taxon>Oryzinae</taxon>
        <taxon>Oryza</taxon>
    </lineage>
</organism>
<dbReference type="AlphaFoldDB" id="A0A0E0FDH9"/>
<reference evidence="1" key="2">
    <citation type="submission" date="2018-05" db="EMBL/GenBank/DDBJ databases">
        <title>OmerRS3 (Oryza meridionalis Reference Sequence Version 3).</title>
        <authorList>
            <person name="Zhang J."/>
            <person name="Kudrna D."/>
            <person name="Lee S."/>
            <person name="Talag J."/>
            <person name="Welchert J."/>
            <person name="Wing R.A."/>
        </authorList>
    </citation>
    <scope>NUCLEOTIDE SEQUENCE [LARGE SCALE GENOMIC DNA]</scope>
    <source>
        <strain evidence="1">cv. OR44</strain>
    </source>
</reference>
<keyword evidence="2" id="KW-1185">Reference proteome</keyword>
<dbReference type="Proteomes" id="UP000008021">
    <property type="component" value="Chromosome 12"/>
</dbReference>
<sequence>MKGFCESKGKVDRFNNCPKSACWRWGLDGGIQHQAGVAGSEGTLQGRNARSSSFGRMDGAWAMDRRGRAARWRGKMRAWGGEEVAEGGSMATAIPTLCPLAWPWRRKRPTMTGTLAPTSGGSGVGRVVEKAAAVTTG</sequence>
<accession>A0A0E0FDH9</accession>
<name>A0A0E0FDH9_9ORYZ</name>
<proteinExistence type="predicted"/>
<reference evidence="1" key="1">
    <citation type="submission" date="2015-04" db="UniProtKB">
        <authorList>
            <consortium name="EnsemblPlants"/>
        </authorList>
    </citation>
    <scope>IDENTIFICATION</scope>
</reference>
<evidence type="ECO:0000313" key="2">
    <source>
        <dbReference type="Proteomes" id="UP000008021"/>
    </source>
</evidence>
<dbReference type="HOGENOM" id="CLU_1868378_0_0_1"/>
<evidence type="ECO:0000313" key="1">
    <source>
        <dbReference type="EnsemblPlants" id="OMERI12G11830.1"/>
    </source>
</evidence>
<dbReference type="Gramene" id="OMERI12G11830.1">
    <property type="protein sequence ID" value="OMERI12G11830.1"/>
    <property type="gene ID" value="OMERI12G11830"/>
</dbReference>
<dbReference type="EnsemblPlants" id="OMERI12G11830.1">
    <property type="protein sequence ID" value="OMERI12G11830.1"/>
    <property type="gene ID" value="OMERI12G11830"/>
</dbReference>